<evidence type="ECO:0000256" key="3">
    <source>
        <dbReference type="ARBA" id="ARBA00022475"/>
    </source>
</evidence>
<feature type="transmembrane region" description="Helical" evidence="7">
    <location>
        <begin position="40"/>
        <end position="59"/>
    </location>
</feature>
<dbReference type="EMBL" id="JBHUEO010000007">
    <property type="protein sequence ID" value="MFD1706034.1"/>
    <property type="molecule type" value="Genomic_DNA"/>
</dbReference>
<keyword evidence="2" id="KW-0813">Transport</keyword>
<keyword evidence="6 7" id="KW-0472">Membrane</keyword>
<evidence type="ECO:0000256" key="2">
    <source>
        <dbReference type="ARBA" id="ARBA00022448"/>
    </source>
</evidence>
<dbReference type="InterPro" id="IPR020846">
    <property type="entry name" value="MFS_dom"/>
</dbReference>
<keyword evidence="3" id="KW-1003">Cell membrane</keyword>
<feature type="domain" description="Major facilitator superfamily (MFS) profile" evidence="8">
    <location>
        <begin position="5"/>
        <end position="379"/>
    </location>
</feature>
<sequence length="392" mass="41460">MQKGLLCILILGTFTVGTAELIITGILELISADLHTQESLVGQLITIYALSFALGAPFLARVTARFERKKVLLISLSIFIAGNLLSAVGHSFLMLSIVRSLTALAAALFIVVTLSTAVRLADPKHRGKTLGLVYMGFSAANVFGVPLGTFIGVSFGWRFAFWMIVLGSAACFLFIWAAFPAIKPEPAAENHSIAKLLKNREMIILLSITILLLSAHYIVYGFISPFMTGAGHSLEAVGIILLVAGVSGTLGSAAGGSITDRAGSKKTLAWACIFLIGSMILLKASLPSLFLFGAVVFIWNLVMWATNPAIQAALIHAEPASGDLALSLNMSALNIGIGLGALFGGTVVHSGQLYAAPLITAVITIIALYLLKWVNPHDAEQQVTAKKIDPTM</sequence>
<keyword evidence="4 7" id="KW-0812">Transmembrane</keyword>
<feature type="transmembrane region" description="Helical" evidence="7">
    <location>
        <begin position="132"/>
        <end position="153"/>
    </location>
</feature>
<feature type="transmembrane region" description="Helical" evidence="7">
    <location>
        <begin position="203"/>
        <end position="224"/>
    </location>
</feature>
<dbReference type="Gene3D" id="1.20.1250.20">
    <property type="entry name" value="MFS general substrate transporter like domains"/>
    <property type="match status" value="2"/>
</dbReference>
<feature type="transmembrane region" description="Helical" evidence="7">
    <location>
        <begin position="236"/>
        <end position="255"/>
    </location>
</feature>
<feature type="transmembrane region" description="Helical" evidence="7">
    <location>
        <begin position="159"/>
        <end position="182"/>
    </location>
</feature>
<evidence type="ECO:0000259" key="8">
    <source>
        <dbReference type="PROSITE" id="PS50850"/>
    </source>
</evidence>
<evidence type="ECO:0000256" key="5">
    <source>
        <dbReference type="ARBA" id="ARBA00022989"/>
    </source>
</evidence>
<comment type="caution">
    <text evidence="9">The sequence shown here is derived from an EMBL/GenBank/DDBJ whole genome shotgun (WGS) entry which is preliminary data.</text>
</comment>
<reference evidence="10" key="1">
    <citation type="journal article" date="2019" name="Int. J. Syst. Evol. Microbiol.">
        <title>The Global Catalogue of Microorganisms (GCM) 10K type strain sequencing project: providing services to taxonomists for standard genome sequencing and annotation.</title>
        <authorList>
            <consortium name="The Broad Institute Genomics Platform"/>
            <consortium name="The Broad Institute Genome Sequencing Center for Infectious Disease"/>
            <person name="Wu L."/>
            <person name="Ma J."/>
        </authorList>
    </citation>
    <scope>NUCLEOTIDE SEQUENCE [LARGE SCALE GENOMIC DNA]</scope>
    <source>
        <strain evidence="10">CGMCC 1.12295</strain>
    </source>
</reference>
<dbReference type="InterPro" id="IPR050189">
    <property type="entry name" value="MFS_Efflux_Transporters"/>
</dbReference>
<evidence type="ECO:0000313" key="10">
    <source>
        <dbReference type="Proteomes" id="UP001597301"/>
    </source>
</evidence>
<feature type="transmembrane region" description="Helical" evidence="7">
    <location>
        <begin position="71"/>
        <end position="95"/>
    </location>
</feature>
<keyword evidence="10" id="KW-1185">Reference proteome</keyword>
<evidence type="ECO:0000256" key="6">
    <source>
        <dbReference type="ARBA" id="ARBA00023136"/>
    </source>
</evidence>
<comment type="subcellular location">
    <subcellularLocation>
        <location evidence="1">Cell membrane</location>
        <topology evidence="1">Multi-pass membrane protein</topology>
    </subcellularLocation>
</comment>
<dbReference type="RefSeq" id="WP_380772593.1">
    <property type="nucleotide sequence ID" value="NZ_JBHUEO010000007.1"/>
</dbReference>
<feature type="transmembrane region" description="Helical" evidence="7">
    <location>
        <begin position="101"/>
        <end position="120"/>
    </location>
</feature>
<feature type="transmembrane region" description="Helical" evidence="7">
    <location>
        <begin position="353"/>
        <end position="371"/>
    </location>
</feature>
<dbReference type="PROSITE" id="PS50850">
    <property type="entry name" value="MFS"/>
    <property type="match status" value="1"/>
</dbReference>
<dbReference type="InterPro" id="IPR011701">
    <property type="entry name" value="MFS"/>
</dbReference>
<dbReference type="PANTHER" id="PTHR43124:SF10">
    <property type="entry name" value="PURINE EFFLUX PUMP PBUE"/>
    <property type="match status" value="1"/>
</dbReference>
<feature type="transmembrane region" description="Helical" evidence="7">
    <location>
        <begin position="290"/>
        <end position="314"/>
    </location>
</feature>
<dbReference type="Pfam" id="PF07690">
    <property type="entry name" value="MFS_1"/>
    <property type="match status" value="1"/>
</dbReference>
<feature type="transmembrane region" description="Helical" evidence="7">
    <location>
        <begin position="267"/>
        <end position="284"/>
    </location>
</feature>
<keyword evidence="5 7" id="KW-1133">Transmembrane helix</keyword>
<feature type="transmembrane region" description="Helical" evidence="7">
    <location>
        <begin position="326"/>
        <end position="347"/>
    </location>
</feature>
<proteinExistence type="predicted"/>
<dbReference type="Proteomes" id="UP001597301">
    <property type="component" value="Unassembled WGS sequence"/>
</dbReference>
<gene>
    <name evidence="9" type="ORF">ACFSCZ_04600</name>
</gene>
<evidence type="ECO:0000256" key="1">
    <source>
        <dbReference type="ARBA" id="ARBA00004651"/>
    </source>
</evidence>
<dbReference type="PANTHER" id="PTHR43124">
    <property type="entry name" value="PURINE EFFLUX PUMP PBUE"/>
    <property type="match status" value="1"/>
</dbReference>
<evidence type="ECO:0000256" key="7">
    <source>
        <dbReference type="SAM" id="Phobius"/>
    </source>
</evidence>
<dbReference type="InterPro" id="IPR036259">
    <property type="entry name" value="MFS_trans_sf"/>
</dbReference>
<evidence type="ECO:0000256" key="4">
    <source>
        <dbReference type="ARBA" id="ARBA00022692"/>
    </source>
</evidence>
<organism evidence="9 10">
    <name type="scientific">Siminovitchia sediminis</name>
    <dbReference type="NCBI Taxonomy" id="1274353"/>
    <lineage>
        <taxon>Bacteria</taxon>
        <taxon>Bacillati</taxon>
        <taxon>Bacillota</taxon>
        <taxon>Bacilli</taxon>
        <taxon>Bacillales</taxon>
        <taxon>Bacillaceae</taxon>
        <taxon>Siminovitchia</taxon>
    </lineage>
</organism>
<accession>A0ABW4KCW3</accession>
<protein>
    <submittedName>
        <fullName evidence="9">MFS transporter</fullName>
    </submittedName>
</protein>
<name>A0ABW4KCW3_9BACI</name>
<dbReference type="SUPFAM" id="SSF103473">
    <property type="entry name" value="MFS general substrate transporter"/>
    <property type="match status" value="1"/>
</dbReference>
<evidence type="ECO:0000313" key="9">
    <source>
        <dbReference type="EMBL" id="MFD1706034.1"/>
    </source>
</evidence>
<dbReference type="CDD" id="cd17324">
    <property type="entry name" value="MFS_NepI_like"/>
    <property type="match status" value="1"/>
</dbReference>